<evidence type="ECO:0000313" key="2">
    <source>
        <dbReference type="Proteomes" id="UP000265520"/>
    </source>
</evidence>
<sequence length="85" mass="9765">MPTGGYFAPINILLRRVHRRQRSWQKSRLRCVDVHIIGGFGGTTVIHMQDGNHSSLPFCGVLNRNIETSCPYPMKKRSAKWNQSR</sequence>
<dbReference type="AlphaFoldDB" id="A0A392NWF1"/>
<comment type="caution">
    <text evidence="1">The sequence shown here is derived from an EMBL/GenBank/DDBJ whole genome shotgun (WGS) entry which is preliminary data.</text>
</comment>
<dbReference type="Proteomes" id="UP000265520">
    <property type="component" value="Unassembled WGS sequence"/>
</dbReference>
<accession>A0A392NWF1</accession>
<dbReference type="EMBL" id="LXQA010054487">
    <property type="protein sequence ID" value="MCI04158.1"/>
    <property type="molecule type" value="Genomic_DNA"/>
</dbReference>
<reference evidence="1 2" key="1">
    <citation type="journal article" date="2018" name="Front. Plant Sci.">
        <title>Red Clover (Trifolium pratense) and Zigzag Clover (T. medium) - A Picture of Genomic Similarities and Differences.</title>
        <authorList>
            <person name="Dluhosova J."/>
            <person name="Istvanek J."/>
            <person name="Nedelnik J."/>
            <person name="Repkova J."/>
        </authorList>
    </citation>
    <scope>NUCLEOTIDE SEQUENCE [LARGE SCALE GENOMIC DNA]</scope>
    <source>
        <strain evidence="2">cv. 10/8</strain>
        <tissue evidence="1">Leaf</tissue>
    </source>
</reference>
<proteinExistence type="predicted"/>
<keyword evidence="2" id="KW-1185">Reference proteome</keyword>
<name>A0A392NWF1_9FABA</name>
<protein>
    <submittedName>
        <fullName evidence="1">Uncharacterized protein</fullName>
    </submittedName>
</protein>
<organism evidence="1 2">
    <name type="scientific">Trifolium medium</name>
    <dbReference type="NCBI Taxonomy" id="97028"/>
    <lineage>
        <taxon>Eukaryota</taxon>
        <taxon>Viridiplantae</taxon>
        <taxon>Streptophyta</taxon>
        <taxon>Embryophyta</taxon>
        <taxon>Tracheophyta</taxon>
        <taxon>Spermatophyta</taxon>
        <taxon>Magnoliopsida</taxon>
        <taxon>eudicotyledons</taxon>
        <taxon>Gunneridae</taxon>
        <taxon>Pentapetalae</taxon>
        <taxon>rosids</taxon>
        <taxon>fabids</taxon>
        <taxon>Fabales</taxon>
        <taxon>Fabaceae</taxon>
        <taxon>Papilionoideae</taxon>
        <taxon>50 kb inversion clade</taxon>
        <taxon>NPAAA clade</taxon>
        <taxon>Hologalegina</taxon>
        <taxon>IRL clade</taxon>
        <taxon>Trifolieae</taxon>
        <taxon>Trifolium</taxon>
    </lineage>
</organism>
<evidence type="ECO:0000313" key="1">
    <source>
        <dbReference type="EMBL" id="MCI04158.1"/>
    </source>
</evidence>